<keyword evidence="7" id="KW-1185">Reference proteome</keyword>
<protein>
    <submittedName>
        <fullName evidence="6">Inosine-uridine preferring nucleoside hydrolase</fullName>
    </submittedName>
</protein>
<gene>
    <name evidence="6" type="ORF">Malapachy_0406</name>
</gene>
<dbReference type="PANTHER" id="PTHR12304:SF56">
    <property type="entry name" value="HYDROLASE, PUTATIVE (AFU_ORTHOLOGUE AFUA_1G11790)-RELATED"/>
    <property type="match status" value="1"/>
</dbReference>
<dbReference type="GO" id="GO:0006152">
    <property type="term" value="P:purine nucleoside catabolic process"/>
    <property type="evidence" value="ECO:0007669"/>
    <property type="project" value="TreeGrafter"/>
</dbReference>
<evidence type="ECO:0000256" key="2">
    <source>
        <dbReference type="ARBA" id="ARBA00022801"/>
    </source>
</evidence>
<evidence type="ECO:0000259" key="5">
    <source>
        <dbReference type="Pfam" id="PF01156"/>
    </source>
</evidence>
<evidence type="ECO:0000256" key="3">
    <source>
        <dbReference type="ARBA" id="ARBA00023295"/>
    </source>
</evidence>
<comment type="similarity">
    <text evidence="1">Belongs to the IUNH family.</text>
</comment>
<keyword evidence="3" id="KW-0326">Glycosidase</keyword>
<dbReference type="InterPro" id="IPR023186">
    <property type="entry name" value="IUNH"/>
</dbReference>
<dbReference type="OrthoDB" id="5783963at2759"/>
<sequence length="414" mass="45068">MSPPIPLIIDTDPGVDDLLAILLALGSPEVSIEAVTLNFGNTTLDYAHSNVLRLAHALDVACYDNAIENPVLVDRIKNGMNGRPIPVGLGASKPLGGRLFTASYFHGRDGMSGVSFMEGDPYPESKTSKLFHTSPSPLSAADLILDILRKHEPHTVRIAAVAPLTNLALAYQKDPVTFRRVGMISIMGGAIDVPGNTSPTAEFNFFADPWAAKVLLVDSYYQGTPLPIHLFPLDTTTVHTVPYSKLVLDETHSLYQKSYLVRLISLFLRKPRAVTNSHAPHDKPFDPSKYDLFEAHDPLAVAHAIFGSDTERWGANPRQFLIETEGQLTRGFCVVDRRDLGKDYTGRFKTDVASVQGSANEVGSSQGTSSQETLDDESHLSEPVPTISVIHKTPGSLWFANMMLGRIGMGPVLE</sequence>
<dbReference type="GeneID" id="28726802"/>
<feature type="compositionally biased region" description="Polar residues" evidence="4">
    <location>
        <begin position="355"/>
        <end position="372"/>
    </location>
</feature>
<dbReference type="Pfam" id="PF01156">
    <property type="entry name" value="IU_nuc_hydro"/>
    <property type="match status" value="1"/>
</dbReference>
<dbReference type="PANTHER" id="PTHR12304">
    <property type="entry name" value="INOSINE-URIDINE PREFERRING NUCLEOSIDE HYDROLASE"/>
    <property type="match status" value="1"/>
</dbReference>
<dbReference type="AlphaFoldDB" id="A0A0M8MLP3"/>
<evidence type="ECO:0000256" key="1">
    <source>
        <dbReference type="ARBA" id="ARBA00009176"/>
    </source>
</evidence>
<reference evidence="6 7" key="1">
    <citation type="submission" date="2015-07" db="EMBL/GenBank/DDBJ databases">
        <title>Draft Genome Sequence of Malassezia furfur CBS1878 and Malassezia pachydermatis CBS1879.</title>
        <authorList>
            <person name="Triana S."/>
            <person name="Ohm R."/>
            <person name="Gonzalez A."/>
            <person name="DeCock H."/>
            <person name="Restrepo S."/>
            <person name="Celis A."/>
        </authorList>
    </citation>
    <scope>NUCLEOTIDE SEQUENCE [LARGE SCALE GENOMIC DNA]</scope>
    <source>
        <strain evidence="6 7">CBS 1879</strain>
    </source>
</reference>
<evidence type="ECO:0000256" key="4">
    <source>
        <dbReference type="SAM" id="MobiDB-lite"/>
    </source>
</evidence>
<feature type="region of interest" description="Disordered" evidence="4">
    <location>
        <begin position="355"/>
        <end position="381"/>
    </location>
</feature>
<organism evidence="6 7">
    <name type="scientific">Malassezia pachydermatis</name>
    <dbReference type="NCBI Taxonomy" id="77020"/>
    <lineage>
        <taxon>Eukaryota</taxon>
        <taxon>Fungi</taxon>
        <taxon>Dikarya</taxon>
        <taxon>Basidiomycota</taxon>
        <taxon>Ustilaginomycotina</taxon>
        <taxon>Malasseziomycetes</taxon>
        <taxon>Malasseziales</taxon>
        <taxon>Malasseziaceae</taxon>
        <taxon>Malassezia</taxon>
    </lineage>
</organism>
<evidence type="ECO:0000313" key="7">
    <source>
        <dbReference type="Proteomes" id="UP000037751"/>
    </source>
</evidence>
<feature type="domain" description="Inosine/uridine-preferring nucleoside hydrolase" evidence="5">
    <location>
        <begin position="7"/>
        <end position="340"/>
    </location>
</feature>
<keyword evidence="2 6" id="KW-0378">Hydrolase</keyword>
<dbReference type="InterPro" id="IPR036452">
    <property type="entry name" value="Ribo_hydro-like"/>
</dbReference>
<dbReference type="GO" id="GO:0008477">
    <property type="term" value="F:purine nucleosidase activity"/>
    <property type="evidence" value="ECO:0007669"/>
    <property type="project" value="TreeGrafter"/>
</dbReference>
<accession>A0A0M8MLP3</accession>
<name>A0A0M8MLP3_9BASI</name>
<comment type="caution">
    <text evidence="6">The sequence shown here is derived from an EMBL/GenBank/DDBJ whole genome shotgun (WGS) entry which is preliminary data.</text>
</comment>
<dbReference type="RefSeq" id="XP_017990259.1">
    <property type="nucleotide sequence ID" value="XM_018134927.1"/>
</dbReference>
<dbReference type="VEuPathDB" id="FungiDB:Malapachy_0406"/>
<dbReference type="Gene3D" id="3.90.245.10">
    <property type="entry name" value="Ribonucleoside hydrolase-like"/>
    <property type="match status" value="1"/>
</dbReference>
<dbReference type="SUPFAM" id="SSF53590">
    <property type="entry name" value="Nucleoside hydrolase"/>
    <property type="match status" value="1"/>
</dbReference>
<proteinExistence type="inferred from homology"/>
<evidence type="ECO:0000313" key="6">
    <source>
        <dbReference type="EMBL" id="KOS12627.1"/>
    </source>
</evidence>
<dbReference type="STRING" id="77020.A0A0M8MLP3"/>
<dbReference type="EMBL" id="LGAV01000010">
    <property type="protein sequence ID" value="KOS12627.1"/>
    <property type="molecule type" value="Genomic_DNA"/>
</dbReference>
<dbReference type="GO" id="GO:0005829">
    <property type="term" value="C:cytosol"/>
    <property type="evidence" value="ECO:0007669"/>
    <property type="project" value="TreeGrafter"/>
</dbReference>
<dbReference type="Proteomes" id="UP000037751">
    <property type="component" value="Unassembled WGS sequence"/>
</dbReference>
<dbReference type="InterPro" id="IPR001910">
    <property type="entry name" value="Inosine/uridine_hydrolase_dom"/>
</dbReference>